<evidence type="ECO:0000259" key="10">
    <source>
        <dbReference type="Pfam" id="PF01545"/>
    </source>
</evidence>
<dbReference type="AlphaFoldDB" id="A0A7W8Z6P2"/>
<dbReference type="SUPFAM" id="SSF160240">
    <property type="entry name" value="Cation efflux protein cytoplasmic domain-like"/>
    <property type="match status" value="1"/>
</dbReference>
<evidence type="ECO:0000256" key="8">
    <source>
        <dbReference type="SAM" id="MobiDB-lite"/>
    </source>
</evidence>
<feature type="transmembrane region" description="Helical" evidence="9">
    <location>
        <begin position="158"/>
        <end position="179"/>
    </location>
</feature>
<dbReference type="PANTHER" id="PTHR11562">
    <property type="entry name" value="CATION EFFLUX PROTEIN/ ZINC TRANSPORTER"/>
    <property type="match status" value="1"/>
</dbReference>
<dbReference type="GO" id="GO:0005886">
    <property type="term" value="C:plasma membrane"/>
    <property type="evidence" value="ECO:0007669"/>
    <property type="project" value="TreeGrafter"/>
</dbReference>
<evidence type="ECO:0000313" key="12">
    <source>
        <dbReference type="EMBL" id="MBB5628340.1"/>
    </source>
</evidence>
<keyword evidence="7 9" id="KW-0472">Membrane</keyword>
<dbReference type="InterPro" id="IPR027470">
    <property type="entry name" value="Cation_efflux_CTD"/>
</dbReference>
<dbReference type="InterPro" id="IPR002524">
    <property type="entry name" value="Cation_efflux"/>
</dbReference>
<dbReference type="PANTHER" id="PTHR11562:SF17">
    <property type="entry name" value="RE54080P-RELATED"/>
    <property type="match status" value="1"/>
</dbReference>
<keyword evidence="5 9" id="KW-1133">Transmembrane helix</keyword>
<keyword evidence="6" id="KW-0406">Ion transport</keyword>
<keyword evidence="3" id="KW-0813">Transport</keyword>
<evidence type="ECO:0000259" key="11">
    <source>
        <dbReference type="Pfam" id="PF16916"/>
    </source>
</evidence>
<evidence type="ECO:0000256" key="6">
    <source>
        <dbReference type="ARBA" id="ARBA00023065"/>
    </source>
</evidence>
<comment type="caution">
    <text evidence="12">The sequence shown here is derived from an EMBL/GenBank/DDBJ whole genome shotgun (WGS) entry which is preliminary data.</text>
</comment>
<evidence type="ECO:0000313" key="13">
    <source>
        <dbReference type="Proteomes" id="UP000588112"/>
    </source>
</evidence>
<evidence type="ECO:0000256" key="9">
    <source>
        <dbReference type="SAM" id="Phobius"/>
    </source>
</evidence>
<feature type="transmembrane region" description="Helical" evidence="9">
    <location>
        <begin position="200"/>
        <end position="217"/>
    </location>
</feature>
<feature type="region of interest" description="Disordered" evidence="8">
    <location>
        <begin position="1"/>
        <end position="49"/>
    </location>
</feature>
<dbReference type="EMBL" id="JACHBR010000001">
    <property type="protein sequence ID" value="MBB5628340.1"/>
    <property type="molecule type" value="Genomic_DNA"/>
</dbReference>
<evidence type="ECO:0000256" key="4">
    <source>
        <dbReference type="ARBA" id="ARBA00022692"/>
    </source>
</evidence>
<evidence type="ECO:0000256" key="5">
    <source>
        <dbReference type="ARBA" id="ARBA00022989"/>
    </source>
</evidence>
<name>A0A7W8Z6P2_9ACTN</name>
<evidence type="ECO:0000256" key="7">
    <source>
        <dbReference type="ARBA" id="ARBA00023136"/>
    </source>
</evidence>
<feature type="domain" description="Cation efflux protein cytoplasmic" evidence="11">
    <location>
        <begin position="259"/>
        <end position="327"/>
    </location>
</feature>
<proteinExistence type="inferred from homology"/>
<dbReference type="InterPro" id="IPR036837">
    <property type="entry name" value="Cation_efflux_CTD_sf"/>
</dbReference>
<keyword evidence="13" id="KW-1185">Reference proteome</keyword>
<sequence length="362" mass="38125">MADRAGHSGAKGRGRKPEQENGQGPMQEEGQGHGHGHGQGHGHGHGHGFGADSDRRYLSGALALIVAFMAVEVVIGFIAGSLALISDAGHMLTDAIAIVFALVAMRIAQRPPRGGFTYGLKRAEIISAQINGITLLLLAAYFVYEGVVRLISPPEVEGVYVVFTGLAGIAVNVGATMLLNKANRSSLNVEGAFQHILNDLYAFVATTVAGIIIWTTGWARADAIAALVVAALMLKAGWGLVRESGRVFMEAAPAGMNPAEIGRKAASLEHVVEVHDLHIWEVTSGYAALSAHILVEPGADCHGVRIAAERLVHDEYGIGHTTLQVDHATPELLTIGRADAHCADPHGPTHRNDHAASSPERP</sequence>
<dbReference type="NCBIfam" id="TIGR01297">
    <property type="entry name" value="CDF"/>
    <property type="match status" value="1"/>
</dbReference>
<dbReference type="Proteomes" id="UP000588112">
    <property type="component" value="Unassembled WGS sequence"/>
</dbReference>
<feature type="domain" description="Cation efflux protein transmembrane" evidence="10">
    <location>
        <begin position="61"/>
        <end position="249"/>
    </location>
</feature>
<dbReference type="InterPro" id="IPR027469">
    <property type="entry name" value="Cation_efflux_TMD_sf"/>
</dbReference>
<keyword evidence="4 9" id="KW-0812">Transmembrane</keyword>
<reference evidence="12 13" key="1">
    <citation type="submission" date="2020-08" db="EMBL/GenBank/DDBJ databases">
        <title>Sequencing the genomes of 1000 actinobacteria strains.</title>
        <authorList>
            <person name="Klenk H.-P."/>
        </authorList>
    </citation>
    <scope>NUCLEOTIDE SEQUENCE [LARGE SCALE GENOMIC DNA]</scope>
    <source>
        <strain evidence="12 13">DSM 45790</strain>
    </source>
</reference>
<dbReference type="Gene3D" id="1.20.1510.10">
    <property type="entry name" value="Cation efflux protein transmembrane domain"/>
    <property type="match status" value="1"/>
</dbReference>
<feature type="compositionally biased region" description="Low complexity" evidence="8">
    <location>
        <begin position="20"/>
        <end position="29"/>
    </location>
</feature>
<dbReference type="InterPro" id="IPR050681">
    <property type="entry name" value="CDF/SLC30A"/>
</dbReference>
<comment type="similarity">
    <text evidence="2">Belongs to the cation diffusion facilitator (CDF) transporter (TC 2.A.4) family. SLC30A subfamily.</text>
</comment>
<dbReference type="Pfam" id="PF01545">
    <property type="entry name" value="Cation_efflux"/>
    <property type="match status" value="1"/>
</dbReference>
<feature type="transmembrane region" description="Helical" evidence="9">
    <location>
        <begin position="130"/>
        <end position="152"/>
    </location>
</feature>
<dbReference type="GO" id="GO:0005385">
    <property type="term" value="F:zinc ion transmembrane transporter activity"/>
    <property type="evidence" value="ECO:0007669"/>
    <property type="project" value="TreeGrafter"/>
</dbReference>
<comment type="subcellular location">
    <subcellularLocation>
        <location evidence="1">Membrane</location>
        <topology evidence="1">Multi-pass membrane protein</topology>
    </subcellularLocation>
</comment>
<feature type="compositionally biased region" description="Basic residues" evidence="8">
    <location>
        <begin position="34"/>
        <end position="46"/>
    </location>
</feature>
<evidence type="ECO:0000256" key="2">
    <source>
        <dbReference type="ARBA" id="ARBA00008873"/>
    </source>
</evidence>
<protein>
    <submittedName>
        <fullName evidence="12">Cobalt-zinc-cadmium efflux system protein</fullName>
    </submittedName>
</protein>
<organism evidence="12 13">
    <name type="scientific">Sphaerisporangium krabiense</name>
    <dbReference type="NCBI Taxonomy" id="763782"/>
    <lineage>
        <taxon>Bacteria</taxon>
        <taxon>Bacillati</taxon>
        <taxon>Actinomycetota</taxon>
        <taxon>Actinomycetes</taxon>
        <taxon>Streptosporangiales</taxon>
        <taxon>Streptosporangiaceae</taxon>
        <taxon>Sphaerisporangium</taxon>
    </lineage>
</organism>
<feature type="transmembrane region" description="Helical" evidence="9">
    <location>
        <begin position="223"/>
        <end position="241"/>
    </location>
</feature>
<dbReference type="Pfam" id="PF16916">
    <property type="entry name" value="ZT_dimer"/>
    <property type="match status" value="1"/>
</dbReference>
<gene>
    <name evidence="12" type="ORF">BJ981_004039</name>
</gene>
<evidence type="ECO:0000256" key="1">
    <source>
        <dbReference type="ARBA" id="ARBA00004141"/>
    </source>
</evidence>
<dbReference type="InterPro" id="IPR058533">
    <property type="entry name" value="Cation_efflux_TM"/>
</dbReference>
<dbReference type="SUPFAM" id="SSF161111">
    <property type="entry name" value="Cation efflux protein transmembrane domain-like"/>
    <property type="match status" value="1"/>
</dbReference>
<feature type="compositionally biased region" description="Basic and acidic residues" evidence="8">
    <location>
        <begin position="350"/>
        <end position="362"/>
    </location>
</feature>
<accession>A0A7W8Z6P2</accession>
<feature type="transmembrane region" description="Helical" evidence="9">
    <location>
        <begin position="91"/>
        <end position="109"/>
    </location>
</feature>
<feature type="region of interest" description="Disordered" evidence="8">
    <location>
        <begin position="340"/>
        <end position="362"/>
    </location>
</feature>
<evidence type="ECO:0000256" key="3">
    <source>
        <dbReference type="ARBA" id="ARBA00022448"/>
    </source>
</evidence>
<feature type="transmembrane region" description="Helical" evidence="9">
    <location>
        <begin position="61"/>
        <end position="85"/>
    </location>
</feature>
<dbReference type="RefSeq" id="WP_239139691.1">
    <property type="nucleotide sequence ID" value="NZ_BOOS01000064.1"/>
</dbReference>